<dbReference type="STRING" id="656914.SAMN00017405_1459"/>
<organism evidence="2 3">
    <name type="scientific">Desulfonispora thiosulfatigenes DSM 11270</name>
    <dbReference type="NCBI Taxonomy" id="656914"/>
    <lineage>
        <taxon>Bacteria</taxon>
        <taxon>Bacillati</taxon>
        <taxon>Bacillota</taxon>
        <taxon>Clostridia</taxon>
        <taxon>Eubacteriales</taxon>
        <taxon>Peptococcaceae</taxon>
        <taxon>Desulfonispora</taxon>
    </lineage>
</organism>
<reference evidence="2 3" key="1">
    <citation type="submission" date="2017-04" db="EMBL/GenBank/DDBJ databases">
        <authorList>
            <person name="Afonso C.L."/>
            <person name="Miller P.J."/>
            <person name="Scott M.A."/>
            <person name="Spackman E."/>
            <person name="Goraichik I."/>
            <person name="Dimitrov K.M."/>
            <person name="Suarez D.L."/>
            <person name="Swayne D.E."/>
        </authorList>
    </citation>
    <scope>NUCLEOTIDE SEQUENCE [LARGE SCALE GENOMIC DNA]</scope>
    <source>
        <strain evidence="2 3">DSM 11270</strain>
    </source>
</reference>
<name>A0A1W1VRY9_DESTI</name>
<dbReference type="InterPro" id="IPR000086">
    <property type="entry name" value="NUDIX_hydrolase_dom"/>
</dbReference>
<dbReference type="Gene3D" id="3.90.79.10">
    <property type="entry name" value="Nucleoside Triphosphate Pyrophosphohydrolase"/>
    <property type="match status" value="1"/>
</dbReference>
<evidence type="ECO:0000313" key="3">
    <source>
        <dbReference type="Proteomes" id="UP000192731"/>
    </source>
</evidence>
<accession>A0A1W1VRY9</accession>
<keyword evidence="3" id="KW-1185">Reference proteome</keyword>
<protein>
    <submittedName>
        <fullName evidence="2">ADP-ribose pyrophosphatase YjhB, NUDIX family</fullName>
    </submittedName>
</protein>
<evidence type="ECO:0000259" key="1">
    <source>
        <dbReference type="PROSITE" id="PS51462"/>
    </source>
</evidence>
<feature type="domain" description="Nudix hydrolase" evidence="1">
    <location>
        <begin position="2"/>
        <end position="138"/>
    </location>
</feature>
<dbReference type="AlphaFoldDB" id="A0A1W1VRY9"/>
<dbReference type="RefSeq" id="WP_159446347.1">
    <property type="nucleotide sequence ID" value="NZ_FWWT01000023.1"/>
</dbReference>
<proteinExistence type="predicted"/>
<dbReference type="Pfam" id="PF00293">
    <property type="entry name" value="NUDIX"/>
    <property type="match status" value="1"/>
</dbReference>
<dbReference type="Proteomes" id="UP000192731">
    <property type="component" value="Unassembled WGS sequence"/>
</dbReference>
<sequence length="148" mass="17299">MLTRHCVGGVIFYNNKIFIIKNDKSEWVLPQSAIKKGNEISELALQKVKSECGVNAELLSYLGETSFYHNFHSQKNRHYNLISWFLMESKTGEYSLNKTDGYMEAGFFSIEEAIEKLSFQQHKGLISYSYKKYQEFQTYGRKLRIVNN</sequence>
<gene>
    <name evidence="2" type="ORF">SAMN00017405_1459</name>
</gene>
<dbReference type="PROSITE" id="PS51462">
    <property type="entry name" value="NUDIX"/>
    <property type="match status" value="1"/>
</dbReference>
<evidence type="ECO:0000313" key="2">
    <source>
        <dbReference type="EMBL" id="SMB96127.1"/>
    </source>
</evidence>
<dbReference type="InterPro" id="IPR015797">
    <property type="entry name" value="NUDIX_hydrolase-like_dom_sf"/>
</dbReference>
<dbReference type="OrthoDB" id="1848782at2"/>
<dbReference type="SUPFAM" id="SSF55811">
    <property type="entry name" value="Nudix"/>
    <property type="match status" value="1"/>
</dbReference>
<dbReference type="EMBL" id="FWWT01000023">
    <property type="protein sequence ID" value="SMB96127.1"/>
    <property type="molecule type" value="Genomic_DNA"/>
</dbReference>